<keyword evidence="1" id="KW-0812">Transmembrane</keyword>
<dbReference type="EMBL" id="AWSU01000176">
    <property type="protein sequence ID" value="ERI76956.1"/>
    <property type="molecule type" value="Genomic_DNA"/>
</dbReference>
<name>A0ABC9TXY4_CLOSY</name>
<protein>
    <recommendedName>
        <fullName evidence="2">Nucleoside transporter/FeoB GTPase Gate domain-containing protein</fullName>
    </recommendedName>
</protein>
<evidence type="ECO:0000256" key="1">
    <source>
        <dbReference type="SAM" id="Phobius"/>
    </source>
</evidence>
<accession>A0ABC9TXY4</accession>
<dbReference type="InterPro" id="IPR011642">
    <property type="entry name" value="Gate_dom"/>
</dbReference>
<comment type="caution">
    <text evidence="3">The sequence shown here is derived from an EMBL/GenBank/DDBJ whole genome shotgun (WGS) entry which is preliminary data.</text>
</comment>
<evidence type="ECO:0000313" key="4">
    <source>
        <dbReference type="Proteomes" id="UP000016491"/>
    </source>
</evidence>
<organism evidence="3 4">
    <name type="scientific">[Clostridium] symbiosum ATCC 14940</name>
    <dbReference type="NCBI Taxonomy" id="411472"/>
    <lineage>
        <taxon>Bacteria</taxon>
        <taxon>Bacillati</taxon>
        <taxon>Bacillota</taxon>
        <taxon>Clostridia</taxon>
        <taxon>Lachnospirales</taxon>
        <taxon>Lachnospiraceae</taxon>
        <taxon>Otoolea</taxon>
    </lineage>
</organism>
<keyword evidence="1" id="KW-1133">Transmembrane helix</keyword>
<dbReference type="Proteomes" id="UP000016491">
    <property type="component" value="Unassembled WGS sequence"/>
</dbReference>
<feature type="transmembrane region" description="Helical" evidence="1">
    <location>
        <begin position="15"/>
        <end position="34"/>
    </location>
</feature>
<evidence type="ECO:0000313" key="3">
    <source>
        <dbReference type="EMBL" id="ERI76956.1"/>
    </source>
</evidence>
<evidence type="ECO:0000259" key="2">
    <source>
        <dbReference type="Pfam" id="PF07670"/>
    </source>
</evidence>
<feature type="transmembrane region" description="Helical" evidence="1">
    <location>
        <begin position="97"/>
        <end position="115"/>
    </location>
</feature>
<dbReference type="AlphaFoldDB" id="A0ABC9TXY4"/>
<reference evidence="3 4" key="1">
    <citation type="submission" date="2013-07" db="EMBL/GenBank/DDBJ databases">
        <authorList>
            <person name="Weinstock G."/>
            <person name="Sodergren E."/>
            <person name="Wylie T."/>
            <person name="Fulton L."/>
            <person name="Fulton R."/>
            <person name="Fronick C."/>
            <person name="O'Laughlin M."/>
            <person name="Godfrey J."/>
            <person name="Miner T."/>
            <person name="Herter B."/>
            <person name="Appelbaum E."/>
            <person name="Cordes M."/>
            <person name="Lek S."/>
            <person name="Wollam A."/>
            <person name="Pepin K.H."/>
            <person name="Palsikar V.B."/>
            <person name="Mitreva M."/>
            <person name="Wilson R.K."/>
        </authorList>
    </citation>
    <scope>NUCLEOTIDE SEQUENCE [LARGE SCALE GENOMIC DNA]</scope>
    <source>
        <strain evidence="3 4">ATCC 14940</strain>
    </source>
</reference>
<feature type="transmembrane region" description="Helical" evidence="1">
    <location>
        <begin position="54"/>
        <end position="76"/>
    </location>
</feature>
<keyword evidence="1" id="KW-0472">Membrane</keyword>
<dbReference type="Pfam" id="PF07670">
    <property type="entry name" value="Gate"/>
    <property type="match status" value="1"/>
</dbReference>
<gene>
    <name evidence="3" type="ORF">CLOSYM_02294</name>
</gene>
<feature type="domain" description="Nucleoside transporter/FeoB GTPase Gate" evidence="2">
    <location>
        <begin position="133"/>
        <end position="199"/>
    </location>
</feature>
<proteinExistence type="predicted"/>
<feature type="transmembrane region" description="Helical" evidence="1">
    <location>
        <begin position="135"/>
        <end position="158"/>
    </location>
</feature>
<sequence>MGIYMNSKPAIKNTLKFIVMSLIGILYFFVPLVPSDKGKGVLLVYSVNIIKSALSPWLSALVMISIGSLILLCITARLTDKFPTLTRLYGGVKTYSIVLYLIGFILSGMTILQIGPEYLIGPAVGGQGLGLAKTVLVTIVVAGLMVPFITEFGLLEYIGVLIEPLMRPVFKVPGYAAIDAVTSFVANPTLGIFFTNKLYKEKNIQRAKPPVSPPTSVLSAWDFLQC</sequence>